<organism evidence="2 3">
    <name type="scientific">Mycolicibacterium fortuitum subsp. acetamidolyticum</name>
    <dbReference type="NCBI Taxonomy" id="144550"/>
    <lineage>
        <taxon>Bacteria</taxon>
        <taxon>Bacillati</taxon>
        <taxon>Actinomycetota</taxon>
        <taxon>Actinomycetes</taxon>
        <taxon>Mycobacteriales</taxon>
        <taxon>Mycobacteriaceae</taxon>
        <taxon>Mycolicibacterium</taxon>
    </lineage>
</organism>
<dbReference type="EMBL" id="BCSZ01000051">
    <property type="protein sequence ID" value="GAT04909.1"/>
    <property type="molecule type" value="Genomic_DNA"/>
</dbReference>
<comment type="caution">
    <text evidence="2">The sequence shown here is derived from an EMBL/GenBank/DDBJ whole genome shotgun (WGS) entry which is preliminary data.</text>
</comment>
<feature type="compositionally biased region" description="Basic and acidic residues" evidence="1">
    <location>
        <begin position="87"/>
        <end position="96"/>
    </location>
</feature>
<reference evidence="3" key="2">
    <citation type="submission" date="2016-02" db="EMBL/GenBank/DDBJ databases">
        <title>Draft genome sequence of five rapidly growing Mycobacterium species.</title>
        <authorList>
            <person name="Katahira K."/>
            <person name="Gotou Y."/>
            <person name="Iida K."/>
            <person name="Ogura Y."/>
            <person name="Hayashi T."/>
        </authorList>
    </citation>
    <scope>NUCLEOTIDE SEQUENCE [LARGE SCALE GENOMIC DNA]</scope>
    <source>
        <strain evidence="3">JCM6368</strain>
    </source>
</reference>
<sequence length="96" mass="10257">MVIPMPAPIAEAYRQSGALEVECSHCGAEVGNYCTRDDGRVRRTPCVARCRISSPAPGWLDPDGGPDAAAGRTGPVQVLDLDYPDPSEPRHPRGDE</sequence>
<feature type="region of interest" description="Disordered" evidence="1">
    <location>
        <begin position="55"/>
        <end position="96"/>
    </location>
</feature>
<evidence type="ECO:0000256" key="1">
    <source>
        <dbReference type="SAM" id="MobiDB-lite"/>
    </source>
</evidence>
<reference evidence="2 3" key="1">
    <citation type="journal article" date="2016" name="Genome Announc.">
        <title>Draft Genome Sequences of Five Rapidly Growing Mycobacterium Species, M. thermoresistibile, M. fortuitum subsp. acetamidolyticum, M. canariasense, M. brisbanense, and M. novocastrense.</title>
        <authorList>
            <person name="Katahira K."/>
            <person name="Ogura Y."/>
            <person name="Gotoh Y."/>
            <person name="Hayashi T."/>
        </authorList>
    </citation>
    <scope>NUCLEOTIDE SEQUENCE [LARGE SCALE GENOMIC DNA]</scope>
    <source>
        <strain evidence="2 3">JCM6368</strain>
    </source>
</reference>
<protein>
    <submittedName>
        <fullName evidence="2">Uncharacterized protein</fullName>
    </submittedName>
</protein>
<name>A0A100WVK9_MYCFO</name>
<evidence type="ECO:0000313" key="2">
    <source>
        <dbReference type="EMBL" id="GAT04909.1"/>
    </source>
</evidence>
<evidence type="ECO:0000313" key="3">
    <source>
        <dbReference type="Proteomes" id="UP000069705"/>
    </source>
</evidence>
<proteinExistence type="predicted"/>
<gene>
    <name evidence="2" type="ORF">RMCFA_5020</name>
</gene>
<dbReference type="AlphaFoldDB" id="A0A100WVK9"/>
<accession>A0A100WVK9</accession>
<dbReference type="Proteomes" id="UP000069705">
    <property type="component" value="Unassembled WGS sequence"/>
</dbReference>